<dbReference type="EMBL" id="BARV01026897">
    <property type="protein sequence ID" value="GAI45511.1"/>
    <property type="molecule type" value="Genomic_DNA"/>
</dbReference>
<keyword evidence="2" id="KW-0442">Lipid degradation</keyword>
<dbReference type="GO" id="GO:0016042">
    <property type="term" value="P:lipid catabolic process"/>
    <property type="evidence" value="ECO:0007669"/>
    <property type="project" value="UniProtKB-KW"/>
</dbReference>
<evidence type="ECO:0000256" key="3">
    <source>
        <dbReference type="ARBA" id="ARBA00023098"/>
    </source>
</evidence>
<evidence type="ECO:0000256" key="2">
    <source>
        <dbReference type="ARBA" id="ARBA00022963"/>
    </source>
</evidence>
<evidence type="ECO:0000256" key="1">
    <source>
        <dbReference type="ARBA" id="ARBA00022801"/>
    </source>
</evidence>
<accession>X1PSP7</accession>
<gene>
    <name evidence="5" type="ORF">S06H3_43367</name>
</gene>
<reference evidence="5" key="1">
    <citation type="journal article" date="2014" name="Front. Microbiol.">
        <title>High frequency of phylogenetically diverse reductive dehalogenase-homologous genes in deep subseafloor sedimentary metagenomes.</title>
        <authorList>
            <person name="Kawai M."/>
            <person name="Futagami T."/>
            <person name="Toyoda A."/>
            <person name="Takaki Y."/>
            <person name="Nishi S."/>
            <person name="Hori S."/>
            <person name="Arai W."/>
            <person name="Tsubouchi T."/>
            <person name="Morono Y."/>
            <person name="Uchiyama I."/>
            <person name="Ito T."/>
            <person name="Fujiyama A."/>
            <person name="Inagaki F."/>
            <person name="Takami H."/>
        </authorList>
    </citation>
    <scope>NUCLEOTIDE SEQUENCE</scope>
    <source>
        <strain evidence="5">Expedition CK06-06</strain>
    </source>
</reference>
<dbReference type="Gene3D" id="3.30.870.10">
    <property type="entry name" value="Endonuclease Chain A"/>
    <property type="match status" value="1"/>
</dbReference>
<dbReference type="InterPro" id="IPR025202">
    <property type="entry name" value="PLD-like_dom"/>
</dbReference>
<keyword evidence="1" id="KW-0378">Hydrolase</keyword>
<feature type="non-terminal residue" evidence="5">
    <location>
        <position position="128"/>
    </location>
</feature>
<dbReference type="Pfam" id="PF13091">
    <property type="entry name" value="PLDc_2"/>
    <property type="match status" value="1"/>
</dbReference>
<evidence type="ECO:0000259" key="4">
    <source>
        <dbReference type="Pfam" id="PF13091"/>
    </source>
</evidence>
<sequence length="128" mass="14708">MLRPKILILALALSIVLFTSATFASIDVYFSRVNDPEGTIIEELDKARKTIDVAMYCFTDRDLANAVIDAHDRGVRVRIYLDKDQKEVKYSKSRYLTKHGIPIRYSSNPYIMHHKFCVIDNKVVVTGR</sequence>
<evidence type="ECO:0000313" key="5">
    <source>
        <dbReference type="EMBL" id="GAI45511.1"/>
    </source>
</evidence>
<name>X1PSP7_9ZZZZ</name>
<dbReference type="GO" id="GO:0016891">
    <property type="term" value="F:RNA endonuclease activity producing 5'-phosphomonoesters, hydrolytic mechanism"/>
    <property type="evidence" value="ECO:0007669"/>
    <property type="project" value="TreeGrafter"/>
</dbReference>
<organism evidence="5">
    <name type="scientific">marine sediment metagenome</name>
    <dbReference type="NCBI Taxonomy" id="412755"/>
    <lineage>
        <taxon>unclassified sequences</taxon>
        <taxon>metagenomes</taxon>
        <taxon>ecological metagenomes</taxon>
    </lineage>
</organism>
<dbReference type="PANTHER" id="PTHR43856:SF1">
    <property type="entry name" value="MITOCHONDRIAL CARDIOLIPIN HYDROLASE"/>
    <property type="match status" value="1"/>
</dbReference>
<protein>
    <recommendedName>
        <fullName evidence="4">Phospholipase D-like domain-containing protein</fullName>
    </recommendedName>
</protein>
<comment type="caution">
    <text evidence="5">The sequence shown here is derived from an EMBL/GenBank/DDBJ whole genome shotgun (WGS) entry which is preliminary data.</text>
</comment>
<feature type="domain" description="Phospholipase D-like" evidence="4">
    <location>
        <begin position="40"/>
        <end position="127"/>
    </location>
</feature>
<dbReference type="SUPFAM" id="SSF56024">
    <property type="entry name" value="Phospholipase D/nuclease"/>
    <property type="match status" value="1"/>
</dbReference>
<dbReference type="PANTHER" id="PTHR43856">
    <property type="entry name" value="CARDIOLIPIN HYDROLASE"/>
    <property type="match status" value="1"/>
</dbReference>
<dbReference type="AlphaFoldDB" id="X1PSP7"/>
<keyword evidence="3" id="KW-0443">Lipid metabolism</keyword>
<proteinExistence type="predicted"/>
<dbReference type="InterPro" id="IPR051406">
    <property type="entry name" value="PLD_domain"/>
</dbReference>